<sequence length="201" mass="22100">MAEFLAVVLITILAVISPGADFAIVTKNSYLYGRQTGLLTAIGIALGVLVHVSYTLVGVAVVLKFAPNLLTYIKYLGAFYLIYIGYKTFTQLPVADTGHSNPISKRQALQYGFFTNALNPKTTLFVVSTYTQIVSSLTPKAILIGYGLFMSLAHFVWFAMVVLVFSQQQLRQKMLQRQVVINRVIGLVLAMLGIFLLLANV</sequence>
<dbReference type="EMBL" id="CP024444">
    <property type="protein sequence ID" value="ATR79584.1"/>
    <property type="molecule type" value="Genomic_DNA"/>
</dbReference>
<dbReference type="Proteomes" id="UP000229340">
    <property type="component" value="Plasmid pNP7-1"/>
</dbReference>
<keyword evidence="4 6" id="KW-1133">Transmembrane helix</keyword>
<keyword evidence="7" id="KW-0614">Plasmid</keyword>
<dbReference type="AlphaFoldDB" id="A0A2D2LX30"/>
<evidence type="ECO:0000256" key="4">
    <source>
        <dbReference type="ARBA" id="ARBA00022989"/>
    </source>
</evidence>
<evidence type="ECO:0000313" key="8">
    <source>
        <dbReference type="Proteomes" id="UP000229340"/>
    </source>
</evidence>
<evidence type="ECO:0000256" key="2">
    <source>
        <dbReference type="ARBA" id="ARBA00022475"/>
    </source>
</evidence>
<proteinExistence type="predicted"/>
<evidence type="ECO:0000256" key="3">
    <source>
        <dbReference type="ARBA" id="ARBA00022692"/>
    </source>
</evidence>
<keyword evidence="3 6" id="KW-0812">Transmembrane</keyword>
<feature type="transmembrane region" description="Helical" evidence="6">
    <location>
        <begin position="179"/>
        <end position="199"/>
    </location>
</feature>
<dbReference type="InterPro" id="IPR001123">
    <property type="entry name" value="LeuE-type"/>
</dbReference>
<reference evidence="8" key="1">
    <citation type="submission" date="2017-10" db="EMBL/GenBank/DDBJ databases">
        <title>Complete genome sequence of Moraxella osloensis NP7 isolated from human skin.</title>
        <authorList>
            <person name="Lee K."/>
            <person name="Lim J.Y."/>
            <person name="Hwang I."/>
        </authorList>
    </citation>
    <scope>NUCLEOTIDE SEQUENCE [LARGE SCALE GENOMIC DNA]</scope>
    <source>
        <strain evidence="8">NP7</strain>
        <plasmid evidence="8">pnp7-1</plasmid>
    </source>
</reference>
<dbReference type="RefSeq" id="WP_100270954.1">
    <property type="nucleotide sequence ID" value="NZ_CP024444.1"/>
</dbReference>
<dbReference type="GO" id="GO:0005886">
    <property type="term" value="C:plasma membrane"/>
    <property type="evidence" value="ECO:0007669"/>
    <property type="project" value="UniProtKB-SubCell"/>
</dbReference>
<protein>
    <submittedName>
        <fullName evidence="7">Lysine transporter LysE</fullName>
    </submittedName>
</protein>
<dbReference type="PANTHER" id="PTHR30086">
    <property type="entry name" value="ARGININE EXPORTER PROTEIN ARGO"/>
    <property type="match status" value="1"/>
</dbReference>
<dbReference type="Pfam" id="PF01810">
    <property type="entry name" value="LysE"/>
    <property type="match status" value="1"/>
</dbReference>
<evidence type="ECO:0000313" key="7">
    <source>
        <dbReference type="EMBL" id="ATR79584.1"/>
    </source>
</evidence>
<keyword evidence="5 6" id="KW-0472">Membrane</keyword>
<feature type="transmembrane region" description="Helical" evidence="6">
    <location>
        <begin position="38"/>
        <end position="62"/>
    </location>
</feature>
<name>A0A2D2LX30_FAUOS</name>
<accession>A0A2D2LX30</accession>
<organism evidence="7 8">
    <name type="scientific">Faucicola osloensis</name>
    <name type="common">Moraxella osloensis</name>
    <dbReference type="NCBI Taxonomy" id="34062"/>
    <lineage>
        <taxon>Bacteria</taxon>
        <taxon>Pseudomonadati</taxon>
        <taxon>Pseudomonadota</taxon>
        <taxon>Gammaproteobacteria</taxon>
        <taxon>Moraxellales</taxon>
        <taxon>Moraxellaceae</taxon>
        <taxon>Faucicola</taxon>
    </lineage>
</organism>
<dbReference type="PANTHER" id="PTHR30086:SF21">
    <property type="entry name" value="TRANSPORT PROTEIN"/>
    <property type="match status" value="1"/>
</dbReference>
<evidence type="ECO:0000256" key="6">
    <source>
        <dbReference type="SAM" id="Phobius"/>
    </source>
</evidence>
<evidence type="ECO:0000256" key="1">
    <source>
        <dbReference type="ARBA" id="ARBA00004651"/>
    </source>
</evidence>
<keyword evidence="2" id="KW-1003">Cell membrane</keyword>
<dbReference type="GO" id="GO:0015171">
    <property type="term" value="F:amino acid transmembrane transporter activity"/>
    <property type="evidence" value="ECO:0007669"/>
    <property type="project" value="TreeGrafter"/>
</dbReference>
<feature type="transmembrane region" description="Helical" evidence="6">
    <location>
        <begin position="143"/>
        <end position="167"/>
    </location>
</feature>
<comment type="subcellular location">
    <subcellularLocation>
        <location evidence="1">Cell membrane</location>
        <topology evidence="1">Multi-pass membrane protein</topology>
    </subcellularLocation>
</comment>
<evidence type="ECO:0000256" key="5">
    <source>
        <dbReference type="ARBA" id="ARBA00023136"/>
    </source>
</evidence>
<geneLocation type="plasmid" evidence="8">
    <name>pnp7-1</name>
</geneLocation>
<gene>
    <name evidence="7" type="ORF">NP7_09440</name>
</gene>